<feature type="compositionally biased region" description="Basic residues" evidence="1">
    <location>
        <begin position="115"/>
        <end position="129"/>
    </location>
</feature>
<feature type="non-terminal residue" evidence="2">
    <location>
        <position position="528"/>
    </location>
</feature>
<dbReference type="Proteomes" id="UP000054359">
    <property type="component" value="Unassembled WGS sequence"/>
</dbReference>
<reference evidence="2 3" key="1">
    <citation type="submission" date="2013-11" db="EMBL/GenBank/DDBJ databases">
        <title>Genome sequencing of Stegodyphus mimosarum.</title>
        <authorList>
            <person name="Bechsgaard J."/>
        </authorList>
    </citation>
    <scope>NUCLEOTIDE SEQUENCE [LARGE SCALE GENOMIC DNA]</scope>
</reference>
<feature type="compositionally biased region" description="Polar residues" evidence="1">
    <location>
        <begin position="146"/>
        <end position="158"/>
    </location>
</feature>
<accession>A0A087UA58</accession>
<name>A0A087UA58_STEMI</name>
<feature type="region of interest" description="Disordered" evidence="1">
    <location>
        <begin position="115"/>
        <end position="201"/>
    </location>
</feature>
<dbReference type="AlphaFoldDB" id="A0A087UA58"/>
<gene>
    <name evidence="2" type="ORF">X975_00159</name>
</gene>
<evidence type="ECO:0000313" key="2">
    <source>
        <dbReference type="EMBL" id="KFM74247.1"/>
    </source>
</evidence>
<evidence type="ECO:0000313" key="3">
    <source>
        <dbReference type="Proteomes" id="UP000054359"/>
    </source>
</evidence>
<sequence length="528" mass="61540">MVSFRILPEFLPVLDRIICMSFNRNYERFPSREHLQQSYSNLDEKSQRAPNSSCFRNEENLHCRRLETPRRNFHYREFNQGHETEGIEFQYRSLSDQRVQVNESKVRRGNVHYKRNFRSRNSSRGRNKFRSMENCNDPVNEDVSDSESISSTQSFHSNYSDKSDSRSSRYYKKHNFNESGSRTSTYNLGDRKGKYPGKEVNLGNVTASRRNSLSGITEELSVFLSTKRDLRSISKNLQPSDIMMHYRQQVENLSKECIAMNFKKIEKIKYIMNNGKDNSEILKSHLSNLIQQQKEFEDYISSIKIQFSSIYNPDIEVIIKNADSIEMDVQRECKLFKRSLPGYGLKGSILRGVKESQVTIITADNSYYLNVVVPLFIIRTFPEHFLICCEPSLVLKESLEKNVLSLLNLEKNISDENFINNIAFMTEKELLDYFCDKQHTSKKLFVILNLPLKRSIIADLVLANVFDMLKKSVILIVLLSPSADIQIFDNYFSQMATVSLLQTPCLRLPVKTIWKKISSYPIDDYVDQ</sequence>
<organism evidence="2 3">
    <name type="scientific">Stegodyphus mimosarum</name>
    <name type="common">African social velvet spider</name>
    <dbReference type="NCBI Taxonomy" id="407821"/>
    <lineage>
        <taxon>Eukaryota</taxon>
        <taxon>Metazoa</taxon>
        <taxon>Ecdysozoa</taxon>
        <taxon>Arthropoda</taxon>
        <taxon>Chelicerata</taxon>
        <taxon>Arachnida</taxon>
        <taxon>Araneae</taxon>
        <taxon>Araneomorphae</taxon>
        <taxon>Entelegynae</taxon>
        <taxon>Eresoidea</taxon>
        <taxon>Eresidae</taxon>
        <taxon>Stegodyphus</taxon>
    </lineage>
</organism>
<evidence type="ECO:0000256" key="1">
    <source>
        <dbReference type="SAM" id="MobiDB-lite"/>
    </source>
</evidence>
<dbReference type="InterPro" id="IPR027417">
    <property type="entry name" value="P-loop_NTPase"/>
</dbReference>
<dbReference type="STRING" id="407821.A0A087UA58"/>
<dbReference type="EMBL" id="KK118947">
    <property type="protein sequence ID" value="KFM74247.1"/>
    <property type="molecule type" value="Genomic_DNA"/>
</dbReference>
<feature type="compositionally biased region" description="Polar residues" evidence="1">
    <location>
        <begin position="177"/>
        <end position="187"/>
    </location>
</feature>
<proteinExistence type="predicted"/>
<keyword evidence="3" id="KW-1185">Reference proteome</keyword>
<dbReference type="Gene3D" id="3.40.50.300">
    <property type="entry name" value="P-loop containing nucleotide triphosphate hydrolases"/>
    <property type="match status" value="1"/>
</dbReference>
<protein>
    <submittedName>
        <fullName evidence="2">Uncharacterized protein</fullName>
    </submittedName>
</protein>